<evidence type="ECO:0000313" key="3">
    <source>
        <dbReference type="Proteomes" id="UP000673691"/>
    </source>
</evidence>
<evidence type="ECO:0000313" key="2">
    <source>
        <dbReference type="EMBL" id="KAG5462122.1"/>
    </source>
</evidence>
<keyword evidence="3" id="KW-1185">Reference proteome</keyword>
<dbReference type="AlphaFoldDB" id="A0A8H7ZZL4"/>
<feature type="compositionally biased region" description="Basic and acidic residues" evidence="1">
    <location>
        <begin position="28"/>
        <end position="40"/>
    </location>
</feature>
<comment type="caution">
    <text evidence="2">The sequence shown here is derived from an EMBL/GenBank/DDBJ whole genome shotgun (WGS) entry which is preliminary data.</text>
</comment>
<evidence type="ECO:0000256" key="1">
    <source>
        <dbReference type="SAM" id="MobiDB-lite"/>
    </source>
</evidence>
<accession>A0A8H7ZZL4</accession>
<reference evidence="2 3" key="1">
    <citation type="journal article" name="Sci. Rep.">
        <title>Genome-scale phylogenetic analyses confirm Olpidium as the closest living zoosporic fungus to the non-flagellated, terrestrial fungi.</title>
        <authorList>
            <person name="Chang Y."/>
            <person name="Rochon D."/>
            <person name="Sekimoto S."/>
            <person name="Wang Y."/>
            <person name="Chovatia M."/>
            <person name="Sandor L."/>
            <person name="Salamov A."/>
            <person name="Grigoriev I.V."/>
            <person name="Stajich J.E."/>
            <person name="Spatafora J.W."/>
        </authorList>
    </citation>
    <scope>NUCLEOTIDE SEQUENCE [LARGE SCALE GENOMIC DNA]</scope>
    <source>
        <strain evidence="2">S191</strain>
    </source>
</reference>
<gene>
    <name evidence="2" type="ORF">BJ554DRAFT_5581</name>
</gene>
<dbReference type="Proteomes" id="UP000673691">
    <property type="component" value="Unassembled WGS sequence"/>
</dbReference>
<proteinExistence type="predicted"/>
<sequence length="65" mass="7251">MRPPTTADPGIRGRLQQRAAVRRSPSRAGDHRHQPERDCRPTAGGSPGQRRGEGVFDRRRQHSGI</sequence>
<feature type="region of interest" description="Disordered" evidence="1">
    <location>
        <begin position="1"/>
        <end position="65"/>
    </location>
</feature>
<name>A0A8H7ZZL4_9FUNG</name>
<protein>
    <submittedName>
        <fullName evidence="2">Uncharacterized protein</fullName>
    </submittedName>
</protein>
<dbReference type="EMBL" id="JAEFCI010002598">
    <property type="protein sequence ID" value="KAG5462122.1"/>
    <property type="molecule type" value="Genomic_DNA"/>
</dbReference>
<organism evidence="2 3">
    <name type="scientific">Olpidium bornovanus</name>
    <dbReference type="NCBI Taxonomy" id="278681"/>
    <lineage>
        <taxon>Eukaryota</taxon>
        <taxon>Fungi</taxon>
        <taxon>Fungi incertae sedis</taxon>
        <taxon>Olpidiomycota</taxon>
        <taxon>Olpidiomycotina</taxon>
        <taxon>Olpidiomycetes</taxon>
        <taxon>Olpidiales</taxon>
        <taxon>Olpidiaceae</taxon>
        <taxon>Olpidium</taxon>
    </lineage>
</organism>